<evidence type="ECO:0000313" key="2">
    <source>
        <dbReference type="Proteomes" id="UP001224775"/>
    </source>
</evidence>
<comment type="caution">
    <text evidence="1">The sequence shown here is derived from an EMBL/GenBank/DDBJ whole genome shotgun (WGS) entry which is preliminary data.</text>
</comment>
<proteinExistence type="predicted"/>
<reference evidence="1" key="1">
    <citation type="submission" date="2023-06" db="EMBL/GenBank/DDBJ databases">
        <title>Survivors Of The Sea: Transcriptome response of Skeletonema marinoi to long-term dormancy.</title>
        <authorList>
            <person name="Pinder M.I.M."/>
            <person name="Kourtchenko O."/>
            <person name="Robertson E.K."/>
            <person name="Larsson T."/>
            <person name="Maumus F."/>
            <person name="Osuna-Cruz C.M."/>
            <person name="Vancaester E."/>
            <person name="Stenow R."/>
            <person name="Vandepoele K."/>
            <person name="Ploug H."/>
            <person name="Bruchert V."/>
            <person name="Godhe A."/>
            <person name="Topel M."/>
        </authorList>
    </citation>
    <scope>NUCLEOTIDE SEQUENCE</scope>
    <source>
        <strain evidence="1">R05AC</strain>
    </source>
</reference>
<gene>
    <name evidence="1" type="ORF">QTG54_003615</name>
</gene>
<name>A0AAD9DFE7_9STRA</name>
<dbReference type="EMBL" id="JATAAI010000005">
    <property type="protein sequence ID" value="KAK1745691.1"/>
    <property type="molecule type" value="Genomic_DNA"/>
</dbReference>
<dbReference type="AlphaFoldDB" id="A0AAD9DFE7"/>
<evidence type="ECO:0000313" key="1">
    <source>
        <dbReference type="EMBL" id="KAK1745691.1"/>
    </source>
</evidence>
<accession>A0AAD9DFE7</accession>
<keyword evidence="2" id="KW-1185">Reference proteome</keyword>
<organism evidence="1 2">
    <name type="scientific">Skeletonema marinoi</name>
    <dbReference type="NCBI Taxonomy" id="267567"/>
    <lineage>
        <taxon>Eukaryota</taxon>
        <taxon>Sar</taxon>
        <taxon>Stramenopiles</taxon>
        <taxon>Ochrophyta</taxon>
        <taxon>Bacillariophyta</taxon>
        <taxon>Coscinodiscophyceae</taxon>
        <taxon>Thalassiosirophycidae</taxon>
        <taxon>Thalassiosirales</taxon>
        <taxon>Skeletonemataceae</taxon>
        <taxon>Skeletonema</taxon>
        <taxon>Skeletonema marinoi-dohrnii complex</taxon>
    </lineage>
</organism>
<dbReference type="Proteomes" id="UP001224775">
    <property type="component" value="Unassembled WGS sequence"/>
</dbReference>
<protein>
    <submittedName>
        <fullName evidence="1">Uncharacterized protein</fullName>
    </submittedName>
</protein>
<sequence>MADHSAVTSLSVGDAVTVVQDVLKAGKNLRGLSGTVIETWEKCDVIQRVVVQKAELVKMKEEECERNLTMEALRRLRLWTILHGQVDKLKMGEQAKRIAKFEESRKP</sequence>